<dbReference type="EMBL" id="JAVDQK010000005">
    <property type="protein sequence ID" value="MDR6219001.1"/>
    <property type="molecule type" value="Genomic_DNA"/>
</dbReference>
<reference evidence="3" key="1">
    <citation type="submission" date="2023-07" db="EMBL/GenBank/DDBJ databases">
        <title>Sorghum-associated microbial communities from plants grown in Nebraska, USA.</title>
        <authorList>
            <person name="Schachtman D."/>
        </authorList>
    </citation>
    <scope>NUCLEOTIDE SEQUENCE</scope>
    <source>
        <strain evidence="3">BE330</strain>
    </source>
</reference>
<evidence type="ECO:0000256" key="1">
    <source>
        <dbReference type="SAM" id="MobiDB-lite"/>
    </source>
</evidence>
<dbReference type="RefSeq" id="WP_309853973.1">
    <property type="nucleotide sequence ID" value="NZ_JAVDQJ010000004.1"/>
</dbReference>
<feature type="region of interest" description="Disordered" evidence="1">
    <location>
        <begin position="118"/>
        <end position="172"/>
    </location>
</feature>
<feature type="transmembrane region" description="Helical" evidence="2">
    <location>
        <begin position="51"/>
        <end position="72"/>
    </location>
</feature>
<feature type="transmembrane region" description="Helical" evidence="2">
    <location>
        <begin position="78"/>
        <end position="99"/>
    </location>
</feature>
<dbReference type="AlphaFoldDB" id="A0AAE3XDF4"/>
<dbReference type="Proteomes" id="UP001185331">
    <property type="component" value="Unassembled WGS sequence"/>
</dbReference>
<feature type="compositionally biased region" description="Low complexity" evidence="1">
    <location>
        <begin position="118"/>
        <end position="127"/>
    </location>
</feature>
<evidence type="ECO:0000256" key="2">
    <source>
        <dbReference type="SAM" id="Phobius"/>
    </source>
</evidence>
<keyword evidence="2" id="KW-0472">Membrane</keyword>
<sequence>MEPSLLETALSTLITRDAPPAAVALVTAALVTGAAMGAAPLWLGAARRQPLPAAAGFMGSTLAALLPSLYAVTHGGPWALAGIGAAAVVSVAAALGTGARRAPSAPSLDELLSDLHQASEPAPAGADPEPPRPVQPVPVQPLDGAAPVPALPAAPLPDEVPPAANPDGVFSGVADLPAPDLDVAAPQDVTVSEAPAPAPDVIPAPPALPTEPDMDLSSLFSAPPAEVPGPASEVEDVDLSALFAPVPAEADRAPAEVPGEESALRDCTALIDGIVQFDAVPAGARATINGERAGRLPVRVSGHSGDVFEYVFSHPKLGRVEGRLVVP</sequence>
<keyword evidence="2" id="KW-1133">Transmembrane helix</keyword>
<keyword evidence="2" id="KW-0812">Transmembrane</keyword>
<protein>
    <submittedName>
        <fullName evidence="3">Uncharacterized protein</fullName>
    </submittedName>
</protein>
<proteinExistence type="predicted"/>
<feature type="compositionally biased region" description="Pro residues" evidence="1">
    <location>
        <begin position="149"/>
        <end position="164"/>
    </location>
</feature>
<organism evidence="3 4">
    <name type="scientific">Deinococcus soli</name>
    <name type="common">ex Cha et al. 2016</name>
    <dbReference type="NCBI Taxonomy" id="1309411"/>
    <lineage>
        <taxon>Bacteria</taxon>
        <taxon>Thermotogati</taxon>
        <taxon>Deinococcota</taxon>
        <taxon>Deinococci</taxon>
        <taxon>Deinococcales</taxon>
        <taxon>Deinococcaceae</taxon>
        <taxon>Deinococcus</taxon>
    </lineage>
</organism>
<evidence type="ECO:0000313" key="4">
    <source>
        <dbReference type="Proteomes" id="UP001185331"/>
    </source>
</evidence>
<gene>
    <name evidence="3" type="ORF">J2Y00_002598</name>
</gene>
<feature type="transmembrane region" description="Helical" evidence="2">
    <location>
        <begin position="20"/>
        <end position="44"/>
    </location>
</feature>
<comment type="caution">
    <text evidence="3">The sequence shown here is derived from an EMBL/GenBank/DDBJ whole genome shotgun (WGS) entry which is preliminary data.</text>
</comment>
<accession>A0AAE3XDF4</accession>
<evidence type="ECO:0000313" key="3">
    <source>
        <dbReference type="EMBL" id="MDR6219001.1"/>
    </source>
</evidence>
<name>A0AAE3XDF4_9DEIO</name>